<name>A0AAD7LHP2_QUISA</name>
<dbReference type="CDD" id="cd21618">
    <property type="entry name" value="RRM_AtNSRA_like"/>
    <property type="match status" value="1"/>
</dbReference>
<evidence type="ECO:0000259" key="3">
    <source>
        <dbReference type="PROSITE" id="PS50102"/>
    </source>
</evidence>
<dbReference type="KEGG" id="qsa:O6P43_019122"/>
<accession>A0AAD7LHP2</accession>
<dbReference type="Pfam" id="PF00076">
    <property type="entry name" value="RRM_1"/>
    <property type="match status" value="1"/>
</dbReference>
<dbReference type="AlphaFoldDB" id="A0AAD7LHP2"/>
<evidence type="ECO:0000256" key="1">
    <source>
        <dbReference type="ARBA" id="ARBA00022884"/>
    </source>
</evidence>
<evidence type="ECO:0000256" key="2">
    <source>
        <dbReference type="PROSITE-ProRule" id="PRU00176"/>
    </source>
</evidence>
<dbReference type="GO" id="GO:0003723">
    <property type="term" value="F:RNA binding"/>
    <property type="evidence" value="ECO:0007669"/>
    <property type="project" value="UniProtKB-UniRule"/>
</dbReference>
<proteinExistence type="predicted"/>
<gene>
    <name evidence="4" type="ORF">O6P43_019122</name>
</gene>
<comment type="caution">
    <text evidence="4">The sequence shown here is derived from an EMBL/GenBank/DDBJ whole genome shotgun (WGS) entry which is preliminary data.</text>
</comment>
<protein>
    <submittedName>
        <fullName evidence="4">RNA-binding protein</fullName>
    </submittedName>
</protein>
<dbReference type="PANTHER" id="PTHR10501">
    <property type="entry name" value="U1 SMALL NUCLEAR RIBONUCLEOPROTEIN A/U2 SMALL NUCLEAR RIBONUCLEOPROTEIN B"/>
    <property type="match status" value="1"/>
</dbReference>
<dbReference type="EMBL" id="JARAOO010000008">
    <property type="protein sequence ID" value="KAJ7958385.1"/>
    <property type="molecule type" value="Genomic_DNA"/>
</dbReference>
<evidence type="ECO:0000313" key="4">
    <source>
        <dbReference type="EMBL" id="KAJ7958385.1"/>
    </source>
</evidence>
<dbReference type="InterPro" id="IPR000504">
    <property type="entry name" value="RRM_dom"/>
</dbReference>
<sequence>MLLLISNGEREREHLNLLSMADPYYMYGASADAASMARAGFPGYLSSEALPLASHHIASSTDFRSIASDYPQKDINTSQPGAYGLVDIASIGVCQQPVIGGVTSGAHLKGYPSLDLEDSDVLSRKRDIQQGVPDISNDRPISTKNMDGLSVPAAESNILFVDGLPTDCTRREVGHLFRPFIGYKDIRVVHKEPRHSGDKAMVLCFVEFVDPKCAHTALEALEGYKFDDKKSDSRSLKIQFAHFPFRLTSDHDETTH</sequence>
<keyword evidence="5" id="KW-1185">Reference proteome</keyword>
<keyword evidence="1 2" id="KW-0694">RNA-binding</keyword>
<dbReference type="Gene3D" id="3.30.70.330">
    <property type="match status" value="1"/>
</dbReference>
<organism evidence="4 5">
    <name type="scientific">Quillaja saponaria</name>
    <name type="common">Soap bark tree</name>
    <dbReference type="NCBI Taxonomy" id="32244"/>
    <lineage>
        <taxon>Eukaryota</taxon>
        <taxon>Viridiplantae</taxon>
        <taxon>Streptophyta</taxon>
        <taxon>Embryophyta</taxon>
        <taxon>Tracheophyta</taxon>
        <taxon>Spermatophyta</taxon>
        <taxon>Magnoliopsida</taxon>
        <taxon>eudicotyledons</taxon>
        <taxon>Gunneridae</taxon>
        <taxon>Pentapetalae</taxon>
        <taxon>rosids</taxon>
        <taxon>fabids</taxon>
        <taxon>Fabales</taxon>
        <taxon>Quillajaceae</taxon>
        <taxon>Quillaja</taxon>
    </lineage>
</organism>
<dbReference type="InterPro" id="IPR035979">
    <property type="entry name" value="RBD_domain_sf"/>
</dbReference>
<evidence type="ECO:0000313" key="5">
    <source>
        <dbReference type="Proteomes" id="UP001163823"/>
    </source>
</evidence>
<dbReference type="Proteomes" id="UP001163823">
    <property type="component" value="Chromosome 8"/>
</dbReference>
<dbReference type="SUPFAM" id="SSF54928">
    <property type="entry name" value="RNA-binding domain, RBD"/>
    <property type="match status" value="1"/>
</dbReference>
<feature type="domain" description="RRM" evidence="3">
    <location>
        <begin position="157"/>
        <end position="243"/>
    </location>
</feature>
<dbReference type="PROSITE" id="PS50102">
    <property type="entry name" value="RRM"/>
    <property type="match status" value="1"/>
</dbReference>
<dbReference type="SMART" id="SM00360">
    <property type="entry name" value="RRM"/>
    <property type="match status" value="1"/>
</dbReference>
<dbReference type="InterPro" id="IPR012677">
    <property type="entry name" value="Nucleotide-bd_a/b_plait_sf"/>
</dbReference>
<reference evidence="4" key="1">
    <citation type="journal article" date="2023" name="Science">
        <title>Elucidation of the pathway for biosynthesis of saponin adjuvants from the soapbark tree.</title>
        <authorList>
            <person name="Reed J."/>
            <person name="Orme A."/>
            <person name="El-Demerdash A."/>
            <person name="Owen C."/>
            <person name="Martin L.B.B."/>
            <person name="Misra R.C."/>
            <person name="Kikuchi S."/>
            <person name="Rejzek M."/>
            <person name="Martin A.C."/>
            <person name="Harkess A."/>
            <person name="Leebens-Mack J."/>
            <person name="Louveau T."/>
            <person name="Stephenson M.J."/>
            <person name="Osbourn A."/>
        </authorList>
    </citation>
    <scope>NUCLEOTIDE SEQUENCE</scope>
    <source>
        <strain evidence="4">S10</strain>
    </source>
</reference>